<sequence length="340" mass="37608">MWGAAAGGRLHGAPARGPLSAVLGFALAARQTPECAGWLLLRCPWKAHKGALSAVNGGSEMPQKHPEWGGARPQGTGPPPARDVADVRPTQAPVSRAGPGSIYAQDLKMGDLHTPKPPAPGIPQLPNLGTPVPPSLRTHLPGAWGAPGVRLDLRGLTLRPPPQKRNRAITARRQHLKSVMLQIAATELEKEEGRRESEKQNYLAEHCPPLHIPGSMAEVQELCKQLHSKIDEAEEEKYDMEVKVQKSTKELEDMNQKLFDLRGKFKRPPLRRVRMSADAMLKALLGSKHKVCMDLRANLKQVKKEDTEKERDLRDVGDWRKNIEEKSGMEGRKKMFESES</sequence>
<keyword evidence="9" id="KW-0175">Coiled coil</keyword>
<evidence type="ECO:0000256" key="4">
    <source>
        <dbReference type="ARBA" id="ARBA00023179"/>
    </source>
</evidence>
<dbReference type="PANTHER" id="PTHR13738">
    <property type="entry name" value="TROPONIN I"/>
    <property type="match status" value="1"/>
</dbReference>
<reference evidence="12" key="1">
    <citation type="submission" date="2025-08" db="UniProtKB">
        <authorList>
            <consortium name="RefSeq"/>
        </authorList>
    </citation>
    <scope>IDENTIFICATION</scope>
</reference>
<evidence type="ECO:0000256" key="3">
    <source>
        <dbReference type="ARBA" id="ARBA00022990"/>
    </source>
</evidence>
<keyword evidence="3" id="KW-0007">Acetylation</keyword>
<gene>
    <name evidence="12" type="primary">TNNI2</name>
</gene>
<protein>
    <recommendedName>
        <fullName evidence="7">Troponin I, fast skeletal muscle</fullName>
    </recommendedName>
    <alternativeName>
        <fullName evidence="8">Troponin I, fast-twitch isoform</fullName>
    </alternativeName>
</protein>
<evidence type="ECO:0000256" key="5">
    <source>
        <dbReference type="ARBA" id="ARBA00023203"/>
    </source>
</evidence>
<feature type="region of interest" description="Disordered" evidence="10">
    <location>
        <begin position="55"/>
        <end position="85"/>
    </location>
</feature>
<dbReference type="SUPFAM" id="SSF90250">
    <property type="entry name" value="Troponin coil-coiled subunits"/>
    <property type="match status" value="1"/>
</dbReference>
<organism evidence="11 12">
    <name type="scientific">Erinaceus europaeus</name>
    <name type="common">Western European hedgehog</name>
    <dbReference type="NCBI Taxonomy" id="9365"/>
    <lineage>
        <taxon>Eukaryota</taxon>
        <taxon>Metazoa</taxon>
        <taxon>Chordata</taxon>
        <taxon>Craniata</taxon>
        <taxon>Vertebrata</taxon>
        <taxon>Euteleostomi</taxon>
        <taxon>Mammalia</taxon>
        <taxon>Eutheria</taxon>
        <taxon>Laurasiatheria</taxon>
        <taxon>Eulipotyphla</taxon>
        <taxon>Erinaceidae</taxon>
        <taxon>Erinaceinae</taxon>
        <taxon>Erinaceus</taxon>
    </lineage>
</organism>
<dbReference type="InterPro" id="IPR050875">
    <property type="entry name" value="Troponin_I"/>
</dbReference>
<evidence type="ECO:0000256" key="7">
    <source>
        <dbReference type="ARBA" id="ARBA00039349"/>
    </source>
</evidence>
<feature type="coiled-coil region" evidence="9">
    <location>
        <begin position="181"/>
        <end position="264"/>
    </location>
</feature>
<evidence type="ECO:0000256" key="2">
    <source>
        <dbReference type="ARBA" id="ARBA00009930"/>
    </source>
</evidence>
<dbReference type="InterPro" id="IPR038077">
    <property type="entry name" value="Troponin_sf"/>
</dbReference>
<accession>A0ABM3W9U5</accession>
<dbReference type="RefSeq" id="XP_060033338.1">
    <property type="nucleotide sequence ID" value="XM_060177355.1"/>
</dbReference>
<dbReference type="PANTHER" id="PTHR13738:SF15">
    <property type="entry name" value="TROPONIN I, FAST SKELETAL MUSCLE"/>
    <property type="match status" value="1"/>
</dbReference>
<name>A0ABM3W9U5_ERIEU</name>
<evidence type="ECO:0000256" key="6">
    <source>
        <dbReference type="ARBA" id="ARBA00038767"/>
    </source>
</evidence>
<dbReference type="Proteomes" id="UP001652624">
    <property type="component" value="Chromosome 17"/>
</dbReference>
<comment type="similarity">
    <text evidence="2">Belongs to the troponin I family.</text>
</comment>
<dbReference type="Pfam" id="PF00992">
    <property type="entry name" value="Troponin"/>
    <property type="match status" value="1"/>
</dbReference>
<evidence type="ECO:0000256" key="8">
    <source>
        <dbReference type="ARBA" id="ARBA00042462"/>
    </source>
</evidence>
<evidence type="ECO:0000256" key="9">
    <source>
        <dbReference type="SAM" id="Coils"/>
    </source>
</evidence>
<keyword evidence="11" id="KW-1185">Reference proteome</keyword>
<keyword evidence="4" id="KW-0514">Muscle protein</keyword>
<evidence type="ECO:0000256" key="1">
    <source>
        <dbReference type="ARBA" id="ARBA00001988"/>
    </source>
</evidence>
<proteinExistence type="inferred from homology"/>
<dbReference type="Gene3D" id="1.20.5.350">
    <property type="match status" value="1"/>
</dbReference>
<evidence type="ECO:0000313" key="12">
    <source>
        <dbReference type="RefSeq" id="XP_060033338.1"/>
    </source>
</evidence>
<evidence type="ECO:0000256" key="10">
    <source>
        <dbReference type="SAM" id="MobiDB-lite"/>
    </source>
</evidence>
<comment type="function">
    <text evidence="1">Troponin I is the inhibitory subunit of troponin, the thin filament regulatory complex which confers calcium-sensitivity to striated muscle actomyosin ATPase activity.</text>
</comment>
<comment type="subunit">
    <text evidence="6">Binds to actin and tropomyosin.</text>
</comment>
<keyword evidence="5" id="KW-0009">Actin-binding</keyword>
<dbReference type="InterPro" id="IPR001978">
    <property type="entry name" value="Troponin"/>
</dbReference>
<dbReference type="Gene3D" id="6.10.250.180">
    <property type="match status" value="1"/>
</dbReference>
<dbReference type="GeneID" id="103127594"/>
<evidence type="ECO:0000313" key="11">
    <source>
        <dbReference type="Proteomes" id="UP001652624"/>
    </source>
</evidence>